<dbReference type="AlphaFoldDB" id="A0A1D9M8U5"/>
<reference evidence="1 2" key="1">
    <citation type="submission" date="2016-10" db="EMBL/GenBank/DDBJ databases">
        <title>Rhodobacter sp. LPB0142, isolated from sea water.</title>
        <authorList>
            <person name="Kim E."/>
            <person name="Yi H."/>
        </authorList>
    </citation>
    <scope>NUCLEOTIDE SEQUENCE [LARGE SCALE GENOMIC DNA]</scope>
    <source>
        <strain evidence="1 2">LPB0142</strain>
    </source>
</reference>
<proteinExistence type="predicted"/>
<dbReference type="STRING" id="1850250.LPB142_02285"/>
<name>A0A1D9M8U5_9RHOB</name>
<dbReference type="RefSeq" id="WP_071165385.1">
    <property type="nucleotide sequence ID" value="NZ_CP017781.1"/>
</dbReference>
<dbReference type="EMBL" id="CP017781">
    <property type="protein sequence ID" value="AOZ68282.1"/>
    <property type="molecule type" value="Genomic_DNA"/>
</dbReference>
<gene>
    <name evidence="1" type="ORF">LPB142_02285</name>
</gene>
<organism evidence="1 2">
    <name type="scientific">Rhodobacter xanthinilyticus</name>
    <dbReference type="NCBI Taxonomy" id="1850250"/>
    <lineage>
        <taxon>Bacteria</taxon>
        <taxon>Pseudomonadati</taxon>
        <taxon>Pseudomonadota</taxon>
        <taxon>Alphaproteobacteria</taxon>
        <taxon>Rhodobacterales</taxon>
        <taxon>Rhodobacter group</taxon>
        <taxon>Rhodobacter</taxon>
    </lineage>
</organism>
<keyword evidence="2" id="KW-1185">Reference proteome</keyword>
<accession>A0A1D9M8U5</accession>
<sequence>MIQTFATRIAELVYNAARRRFEAVVEFFAPVMPAPLRVPVRVYAHPDLSHERLVRALMREARRRGIDRY</sequence>
<evidence type="ECO:0000313" key="2">
    <source>
        <dbReference type="Proteomes" id="UP000176562"/>
    </source>
</evidence>
<dbReference type="Proteomes" id="UP000176562">
    <property type="component" value="Chromosome"/>
</dbReference>
<evidence type="ECO:0000313" key="1">
    <source>
        <dbReference type="EMBL" id="AOZ68282.1"/>
    </source>
</evidence>
<dbReference type="KEGG" id="rhp:LPB142_02285"/>
<protein>
    <submittedName>
        <fullName evidence="1">Uncharacterized protein</fullName>
    </submittedName>
</protein>